<dbReference type="CDD" id="cd03316">
    <property type="entry name" value="MR_like"/>
    <property type="match status" value="1"/>
</dbReference>
<dbReference type="InterPro" id="IPR013342">
    <property type="entry name" value="Mandelate_racemase_C"/>
</dbReference>
<dbReference type="SUPFAM" id="SSF54826">
    <property type="entry name" value="Enolase N-terminal domain-like"/>
    <property type="match status" value="1"/>
</dbReference>
<comment type="caution">
    <text evidence="5">The sequence shown here is derived from an EMBL/GenBank/DDBJ whole genome shotgun (WGS) entry which is preliminary data.</text>
</comment>
<dbReference type="InterPro" id="IPR029065">
    <property type="entry name" value="Enolase_C-like"/>
</dbReference>
<dbReference type="OrthoDB" id="9796450at2"/>
<dbReference type="GO" id="GO:0000287">
    <property type="term" value="F:magnesium ion binding"/>
    <property type="evidence" value="ECO:0007669"/>
    <property type="project" value="TreeGrafter"/>
</dbReference>
<feature type="domain" description="Mandelate racemase/muconate lactonizing enzyme C-terminal" evidence="4">
    <location>
        <begin position="147"/>
        <end position="243"/>
    </location>
</feature>
<dbReference type="AlphaFoldDB" id="A0A8J3EYW6"/>
<comment type="cofactor">
    <cofactor evidence="1">
        <name>Mg(2+)</name>
        <dbReference type="ChEBI" id="CHEBI:18420"/>
    </cofactor>
</comment>
<dbReference type="Proteomes" id="UP000650511">
    <property type="component" value="Unassembled WGS sequence"/>
</dbReference>
<keyword evidence="2" id="KW-0479">Metal-binding</keyword>
<evidence type="ECO:0000259" key="4">
    <source>
        <dbReference type="SMART" id="SM00922"/>
    </source>
</evidence>
<dbReference type="SFLD" id="SFLDS00001">
    <property type="entry name" value="Enolase"/>
    <property type="match status" value="1"/>
</dbReference>
<dbReference type="SMART" id="SM00922">
    <property type="entry name" value="MR_MLE"/>
    <property type="match status" value="1"/>
</dbReference>
<dbReference type="PANTHER" id="PTHR13794:SF58">
    <property type="entry name" value="MITOCHONDRIAL ENOLASE SUPERFAMILY MEMBER 1"/>
    <property type="match status" value="1"/>
</dbReference>
<dbReference type="InterPro" id="IPR013341">
    <property type="entry name" value="Mandelate_racemase_N_dom"/>
</dbReference>
<accession>A0A8J3EYW6</accession>
<dbReference type="Pfam" id="PF02746">
    <property type="entry name" value="MR_MLE_N"/>
    <property type="match status" value="1"/>
</dbReference>
<dbReference type="GO" id="GO:0016836">
    <property type="term" value="F:hydro-lyase activity"/>
    <property type="evidence" value="ECO:0007669"/>
    <property type="project" value="TreeGrafter"/>
</dbReference>
<dbReference type="RefSeq" id="WP_130650427.1">
    <property type="nucleotide sequence ID" value="NZ_BMHA01000012.1"/>
</dbReference>
<organism evidence="5 6">
    <name type="scientific">Egicoccus halophilus</name>
    <dbReference type="NCBI Taxonomy" id="1670830"/>
    <lineage>
        <taxon>Bacteria</taxon>
        <taxon>Bacillati</taxon>
        <taxon>Actinomycetota</taxon>
        <taxon>Nitriliruptoria</taxon>
        <taxon>Egicoccales</taxon>
        <taxon>Egicoccaceae</taxon>
        <taxon>Egicoccus</taxon>
    </lineage>
</organism>
<sequence>MRITDVHAQVLSYRFPEPPRPLSVGSPDRRDVVLVRVTTEDGTTGHGESFHGHAGTAVAEIVNTTLHRVVVGREVHDAVGLNDHVHRRFVDGAGMSDAFLGALSGVDIAMWDARGKVEGRPVAELLGGTLGPVPAYGGGFALGFQEPARLVEAAAEITARLGVGAIKVRVGDHPSRDLARVRAVRDAFGDELQIMLDANSGLPYDVARIVRPLEELGVVWLEEPYAPTRRAAFVRLRQVSTLPLAGGENLIGAHQFYDWIDTGAIDVVQPDVSRCGGITEAARIAALARISGRRLAPHISHSGLNHAATLHLVRGLGADAWFEADASIDNPFRDGVLDGGVRVVDGLARTSDAPGLGVQVDEERLAAFPGQTGSPFS</sequence>
<evidence type="ECO:0000256" key="1">
    <source>
        <dbReference type="ARBA" id="ARBA00001946"/>
    </source>
</evidence>
<evidence type="ECO:0000256" key="2">
    <source>
        <dbReference type="ARBA" id="ARBA00022723"/>
    </source>
</evidence>
<dbReference type="EMBL" id="BMHA01000012">
    <property type="protein sequence ID" value="GGI08683.1"/>
    <property type="molecule type" value="Genomic_DNA"/>
</dbReference>
<dbReference type="Pfam" id="PF13378">
    <property type="entry name" value="MR_MLE_C"/>
    <property type="match status" value="1"/>
</dbReference>
<dbReference type="SFLD" id="SFLDG00179">
    <property type="entry name" value="mandelate_racemase"/>
    <property type="match status" value="1"/>
</dbReference>
<proteinExistence type="predicted"/>
<protein>
    <submittedName>
        <fullName evidence="5">D-galactarolactone cycloisomerase</fullName>
    </submittedName>
</protein>
<dbReference type="Gene3D" id="3.30.390.10">
    <property type="entry name" value="Enolase-like, N-terminal domain"/>
    <property type="match status" value="1"/>
</dbReference>
<gene>
    <name evidence="5" type="primary">gci</name>
    <name evidence="5" type="ORF">GCM10011354_30320</name>
</gene>
<dbReference type="Gene3D" id="3.20.20.120">
    <property type="entry name" value="Enolase-like C-terminal domain"/>
    <property type="match status" value="1"/>
</dbReference>
<reference evidence="5" key="1">
    <citation type="journal article" date="2014" name="Int. J. Syst. Evol. Microbiol.">
        <title>Complete genome sequence of Corynebacterium casei LMG S-19264T (=DSM 44701T), isolated from a smear-ripened cheese.</title>
        <authorList>
            <consortium name="US DOE Joint Genome Institute (JGI-PGF)"/>
            <person name="Walter F."/>
            <person name="Albersmeier A."/>
            <person name="Kalinowski J."/>
            <person name="Ruckert C."/>
        </authorList>
    </citation>
    <scope>NUCLEOTIDE SEQUENCE</scope>
    <source>
        <strain evidence="5">CGMCC 1.14988</strain>
    </source>
</reference>
<evidence type="ECO:0000313" key="5">
    <source>
        <dbReference type="EMBL" id="GGI08683.1"/>
    </source>
</evidence>
<name>A0A8J3EYW6_9ACTN</name>
<evidence type="ECO:0000313" key="6">
    <source>
        <dbReference type="Proteomes" id="UP000650511"/>
    </source>
</evidence>
<evidence type="ECO:0000256" key="3">
    <source>
        <dbReference type="ARBA" id="ARBA00022842"/>
    </source>
</evidence>
<dbReference type="PANTHER" id="PTHR13794">
    <property type="entry name" value="ENOLASE SUPERFAMILY, MANDELATE RACEMASE"/>
    <property type="match status" value="1"/>
</dbReference>
<dbReference type="GO" id="GO:0016052">
    <property type="term" value="P:carbohydrate catabolic process"/>
    <property type="evidence" value="ECO:0007669"/>
    <property type="project" value="TreeGrafter"/>
</dbReference>
<keyword evidence="3" id="KW-0460">Magnesium</keyword>
<keyword evidence="6" id="KW-1185">Reference proteome</keyword>
<dbReference type="SUPFAM" id="SSF51604">
    <property type="entry name" value="Enolase C-terminal domain-like"/>
    <property type="match status" value="1"/>
</dbReference>
<reference evidence="5" key="2">
    <citation type="submission" date="2020-09" db="EMBL/GenBank/DDBJ databases">
        <authorList>
            <person name="Sun Q."/>
            <person name="Zhou Y."/>
        </authorList>
    </citation>
    <scope>NUCLEOTIDE SEQUENCE</scope>
    <source>
        <strain evidence="5">CGMCC 1.14988</strain>
    </source>
</reference>
<dbReference type="InterPro" id="IPR029017">
    <property type="entry name" value="Enolase-like_N"/>
</dbReference>
<dbReference type="InterPro" id="IPR036849">
    <property type="entry name" value="Enolase-like_C_sf"/>
</dbReference>
<dbReference type="InterPro" id="IPR046945">
    <property type="entry name" value="RHMD-like"/>
</dbReference>